<organism evidence="1 2">
    <name type="scientific">Catharanthus roseus</name>
    <name type="common">Madagascar periwinkle</name>
    <name type="synonym">Vinca rosea</name>
    <dbReference type="NCBI Taxonomy" id="4058"/>
    <lineage>
        <taxon>Eukaryota</taxon>
        <taxon>Viridiplantae</taxon>
        <taxon>Streptophyta</taxon>
        <taxon>Embryophyta</taxon>
        <taxon>Tracheophyta</taxon>
        <taxon>Spermatophyta</taxon>
        <taxon>Magnoliopsida</taxon>
        <taxon>eudicotyledons</taxon>
        <taxon>Gunneridae</taxon>
        <taxon>Pentapetalae</taxon>
        <taxon>asterids</taxon>
        <taxon>lamiids</taxon>
        <taxon>Gentianales</taxon>
        <taxon>Apocynaceae</taxon>
        <taxon>Rauvolfioideae</taxon>
        <taxon>Vinceae</taxon>
        <taxon>Catharanthinae</taxon>
        <taxon>Catharanthus</taxon>
    </lineage>
</organism>
<name>A0ACC0BVP6_CATRO</name>
<dbReference type="EMBL" id="CM044702">
    <property type="protein sequence ID" value="KAI5676653.1"/>
    <property type="molecule type" value="Genomic_DNA"/>
</dbReference>
<comment type="caution">
    <text evidence="1">The sequence shown here is derived from an EMBL/GenBank/DDBJ whole genome shotgun (WGS) entry which is preliminary data.</text>
</comment>
<reference evidence="2" key="1">
    <citation type="journal article" date="2023" name="Nat. Plants">
        <title>Single-cell RNA sequencing provides a high-resolution roadmap for understanding the multicellular compartmentation of specialized metabolism.</title>
        <authorList>
            <person name="Sun S."/>
            <person name="Shen X."/>
            <person name="Li Y."/>
            <person name="Li Y."/>
            <person name="Wang S."/>
            <person name="Li R."/>
            <person name="Zhang H."/>
            <person name="Shen G."/>
            <person name="Guo B."/>
            <person name="Wei J."/>
            <person name="Xu J."/>
            <person name="St-Pierre B."/>
            <person name="Chen S."/>
            <person name="Sun C."/>
        </authorList>
    </citation>
    <scope>NUCLEOTIDE SEQUENCE [LARGE SCALE GENOMIC DNA]</scope>
</reference>
<accession>A0ACC0BVP6</accession>
<dbReference type="Proteomes" id="UP001060085">
    <property type="component" value="Linkage Group LG02"/>
</dbReference>
<sequence length="160" mass="18502">MKERYCDISLPLNSLSIGNVMVNPFTCDLALDVDHMLKCPSLCAYLDEQLLDSIARIKPSYHDLELSHDNLFFDLLVANFSSSCASMWSKMHIFFGSFVENGYGERIRWFSRSLGDNERSKESKQTEPAGDAWVELWVDVVEEDQVLLKNYYLFNFYDVS</sequence>
<evidence type="ECO:0000313" key="1">
    <source>
        <dbReference type="EMBL" id="KAI5676653.1"/>
    </source>
</evidence>
<gene>
    <name evidence="1" type="ORF">M9H77_07603</name>
</gene>
<protein>
    <submittedName>
        <fullName evidence="1">Uncharacterized protein</fullName>
    </submittedName>
</protein>
<proteinExistence type="predicted"/>
<evidence type="ECO:0000313" key="2">
    <source>
        <dbReference type="Proteomes" id="UP001060085"/>
    </source>
</evidence>
<keyword evidence="2" id="KW-1185">Reference proteome</keyword>